<proteinExistence type="predicted"/>
<accession>A0A317XTH9</accession>
<dbReference type="OrthoDB" id="5331396at2759"/>
<reference evidence="1 2" key="1">
    <citation type="journal article" date="2018" name="Mol. Biol. Evol.">
        <title>Broad Genomic Sampling Reveals a Smut Pathogenic Ancestry of the Fungal Clade Ustilaginomycotina.</title>
        <authorList>
            <person name="Kijpornyongpan T."/>
            <person name="Mondo S.J."/>
            <person name="Barry K."/>
            <person name="Sandor L."/>
            <person name="Lee J."/>
            <person name="Lipzen A."/>
            <person name="Pangilinan J."/>
            <person name="LaButti K."/>
            <person name="Hainaut M."/>
            <person name="Henrissat B."/>
            <person name="Grigoriev I.V."/>
            <person name="Spatafora J.W."/>
            <person name="Aime M.C."/>
        </authorList>
    </citation>
    <scope>NUCLEOTIDE SEQUENCE [LARGE SCALE GENOMIC DNA]</scope>
    <source>
        <strain evidence="1 2">MCA 3645</strain>
    </source>
</reference>
<keyword evidence="2" id="KW-1185">Reference proteome</keyword>
<evidence type="ECO:0000313" key="2">
    <source>
        <dbReference type="Proteomes" id="UP000246740"/>
    </source>
</evidence>
<dbReference type="AlphaFoldDB" id="A0A317XTH9"/>
<dbReference type="Proteomes" id="UP000246740">
    <property type="component" value="Unassembled WGS sequence"/>
</dbReference>
<organism evidence="1 2">
    <name type="scientific">Testicularia cyperi</name>
    <dbReference type="NCBI Taxonomy" id="1882483"/>
    <lineage>
        <taxon>Eukaryota</taxon>
        <taxon>Fungi</taxon>
        <taxon>Dikarya</taxon>
        <taxon>Basidiomycota</taxon>
        <taxon>Ustilaginomycotina</taxon>
        <taxon>Ustilaginomycetes</taxon>
        <taxon>Ustilaginales</taxon>
        <taxon>Anthracoideaceae</taxon>
        <taxon>Testicularia</taxon>
    </lineage>
</organism>
<evidence type="ECO:0000313" key="1">
    <source>
        <dbReference type="EMBL" id="PWZ01585.1"/>
    </source>
</evidence>
<dbReference type="InParanoid" id="A0A317XTH9"/>
<gene>
    <name evidence="1" type="ORF">BCV70DRAFT_199017</name>
</gene>
<sequence length="122" mass="13505">MRPATSCSLASRSFRAPLKRYVDRLQHLTLTASSDATRLRSAGSDIPILISSSECATPQITGHLQRLNKLEADLKSLSSNSALKSDYEKNRVDMKKIVDGLHDEVLDIKKRVLGTSRRSLPV</sequence>
<protein>
    <submittedName>
        <fullName evidence="1">Uncharacterized protein</fullName>
    </submittedName>
</protein>
<dbReference type="EMBL" id="KZ819190">
    <property type="protein sequence ID" value="PWZ01585.1"/>
    <property type="molecule type" value="Genomic_DNA"/>
</dbReference>
<name>A0A317XTH9_9BASI</name>